<dbReference type="SUPFAM" id="SSF54654">
    <property type="entry name" value="CI-2 family of serine protease inhibitors"/>
    <property type="match status" value="1"/>
</dbReference>
<dbReference type="PANTHER" id="PTHR33091:SF29">
    <property type="entry name" value="SUBTILISIN INHIBITOR 1"/>
    <property type="match status" value="1"/>
</dbReference>
<name>A0ABD3G9R1_9MARC</name>
<keyword evidence="4" id="KW-0732">Signal</keyword>
<keyword evidence="3" id="KW-0722">Serine protease inhibitor</keyword>
<dbReference type="GO" id="GO:0004867">
    <property type="term" value="F:serine-type endopeptidase inhibitor activity"/>
    <property type="evidence" value="ECO:0007669"/>
    <property type="project" value="UniProtKB-KW"/>
</dbReference>
<dbReference type="EMBL" id="JBJQOH010000008">
    <property type="protein sequence ID" value="KAL3675713.1"/>
    <property type="molecule type" value="Genomic_DNA"/>
</dbReference>
<dbReference type="InterPro" id="IPR036354">
    <property type="entry name" value="Prot_inh_pot1_sf"/>
</dbReference>
<feature type="chain" id="PRO_5044755990" evidence="4">
    <location>
        <begin position="34"/>
        <end position="178"/>
    </location>
</feature>
<dbReference type="InterPro" id="IPR000864">
    <property type="entry name" value="Prot_inh_pot1"/>
</dbReference>
<sequence length="178" mass="20022">MECSKRSTGLQHLGVWLLVVQILLLITSHSAEAMKYRDFNKTGIIKNAWPEYESRNVDEVRQELEAQGVRVFVEEPRDGSPPTFPGAEEDVWLYTDGNKQILGVPIRGIWHPNRLQPGWPELVGYGFEKAAETITAEQIGIKVVYGPKGFTRTADFNLRRVFLDVDSVGNVALTPRLG</sequence>
<organism evidence="5 6">
    <name type="scientific">Riccia sorocarpa</name>
    <dbReference type="NCBI Taxonomy" id="122646"/>
    <lineage>
        <taxon>Eukaryota</taxon>
        <taxon>Viridiplantae</taxon>
        <taxon>Streptophyta</taxon>
        <taxon>Embryophyta</taxon>
        <taxon>Marchantiophyta</taxon>
        <taxon>Marchantiopsida</taxon>
        <taxon>Marchantiidae</taxon>
        <taxon>Marchantiales</taxon>
        <taxon>Ricciaceae</taxon>
        <taxon>Riccia</taxon>
    </lineage>
</organism>
<evidence type="ECO:0000256" key="2">
    <source>
        <dbReference type="ARBA" id="ARBA00022690"/>
    </source>
</evidence>
<feature type="signal peptide" evidence="4">
    <location>
        <begin position="1"/>
        <end position="33"/>
    </location>
</feature>
<keyword evidence="2" id="KW-0646">Protease inhibitor</keyword>
<dbReference type="AlphaFoldDB" id="A0ABD3G9R1"/>
<proteinExistence type="inferred from homology"/>
<dbReference type="Gene3D" id="3.30.10.10">
    <property type="entry name" value="Trypsin Inhibitor V, subunit A"/>
    <property type="match status" value="1"/>
</dbReference>
<dbReference type="Proteomes" id="UP001633002">
    <property type="component" value="Unassembled WGS sequence"/>
</dbReference>
<evidence type="ECO:0000256" key="3">
    <source>
        <dbReference type="ARBA" id="ARBA00022900"/>
    </source>
</evidence>
<comment type="similarity">
    <text evidence="1">Belongs to the protease inhibitor I13 (potato type I serine protease inhibitor) family.</text>
</comment>
<gene>
    <name evidence="5" type="ORF">R1sor_025661</name>
</gene>
<dbReference type="PANTHER" id="PTHR33091">
    <property type="entry name" value="PROTEIN, PUTATIVE, EXPRESSED-RELATED"/>
    <property type="match status" value="1"/>
</dbReference>
<evidence type="ECO:0000313" key="6">
    <source>
        <dbReference type="Proteomes" id="UP001633002"/>
    </source>
</evidence>
<comment type="caution">
    <text evidence="5">The sequence shown here is derived from an EMBL/GenBank/DDBJ whole genome shotgun (WGS) entry which is preliminary data.</text>
</comment>
<reference evidence="5 6" key="1">
    <citation type="submission" date="2024-09" db="EMBL/GenBank/DDBJ databases">
        <title>Chromosome-scale assembly of Riccia sorocarpa.</title>
        <authorList>
            <person name="Paukszto L."/>
        </authorList>
    </citation>
    <scope>NUCLEOTIDE SEQUENCE [LARGE SCALE GENOMIC DNA]</scope>
    <source>
        <strain evidence="5">LP-2024</strain>
        <tissue evidence="5">Aerial parts of the thallus</tissue>
    </source>
</reference>
<evidence type="ECO:0000256" key="1">
    <source>
        <dbReference type="ARBA" id="ARBA00008210"/>
    </source>
</evidence>
<evidence type="ECO:0000313" key="5">
    <source>
        <dbReference type="EMBL" id="KAL3675713.1"/>
    </source>
</evidence>
<evidence type="ECO:0000256" key="4">
    <source>
        <dbReference type="SAM" id="SignalP"/>
    </source>
</evidence>
<protein>
    <submittedName>
        <fullName evidence="5">Uncharacterized protein</fullName>
    </submittedName>
</protein>
<dbReference type="Pfam" id="PF00280">
    <property type="entry name" value="potato_inhibit"/>
    <property type="match status" value="1"/>
</dbReference>
<keyword evidence="6" id="KW-1185">Reference proteome</keyword>
<accession>A0ABD3G9R1</accession>